<evidence type="ECO:0000313" key="2">
    <source>
        <dbReference type="EMBL" id="KAK9813004.1"/>
    </source>
</evidence>
<dbReference type="Proteomes" id="UP001489004">
    <property type="component" value="Unassembled WGS sequence"/>
</dbReference>
<evidence type="ECO:0000256" key="1">
    <source>
        <dbReference type="SAM" id="MobiDB-lite"/>
    </source>
</evidence>
<feature type="region of interest" description="Disordered" evidence="1">
    <location>
        <begin position="72"/>
        <end position="116"/>
    </location>
</feature>
<dbReference type="AlphaFoldDB" id="A0AAW1PXZ4"/>
<keyword evidence="3" id="KW-1185">Reference proteome</keyword>
<protein>
    <recommendedName>
        <fullName evidence="4">Dehydrin</fullName>
    </recommendedName>
</protein>
<reference evidence="2 3" key="1">
    <citation type="journal article" date="2024" name="Nat. Commun.">
        <title>Phylogenomics reveals the evolutionary origins of lichenization in chlorophyte algae.</title>
        <authorList>
            <person name="Puginier C."/>
            <person name="Libourel C."/>
            <person name="Otte J."/>
            <person name="Skaloud P."/>
            <person name="Haon M."/>
            <person name="Grisel S."/>
            <person name="Petersen M."/>
            <person name="Berrin J.G."/>
            <person name="Delaux P.M."/>
            <person name="Dal Grande F."/>
            <person name="Keller J."/>
        </authorList>
    </citation>
    <scope>NUCLEOTIDE SEQUENCE [LARGE SCALE GENOMIC DNA]</scope>
    <source>
        <strain evidence="2 3">SAG 2043</strain>
    </source>
</reference>
<comment type="caution">
    <text evidence="2">The sequence shown here is derived from an EMBL/GenBank/DDBJ whole genome shotgun (WGS) entry which is preliminary data.</text>
</comment>
<sequence>MTGYGNQSRPTTAQRIAEMIPGTSEHAATHPTRGTGLDGLGQAIKEHIPGTNQMEAGGAGYGNSAGAYRNTGTIGTTHTGTSTADRSVEQVPGTARTGYSTGMGTTGAGADWADDNTAGRTGFAGTPTGGMTDNMTAGEKVKAMMPGTTEHALKREEQDRML</sequence>
<name>A0AAW1PXZ4_9CHLO</name>
<gene>
    <name evidence="2" type="ORF">WJX72_007211</name>
</gene>
<accession>A0AAW1PXZ4</accession>
<organism evidence="2 3">
    <name type="scientific">[Myrmecia] bisecta</name>
    <dbReference type="NCBI Taxonomy" id="41462"/>
    <lineage>
        <taxon>Eukaryota</taxon>
        <taxon>Viridiplantae</taxon>
        <taxon>Chlorophyta</taxon>
        <taxon>core chlorophytes</taxon>
        <taxon>Trebouxiophyceae</taxon>
        <taxon>Trebouxiales</taxon>
        <taxon>Trebouxiaceae</taxon>
        <taxon>Myrmecia</taxon>
    </lineage>
</organism>
<dbReference type="EMBL" id="JALJOR010000008">
    <property type="protein sequence ID" value="KAK9813004.1"/>
    <property type="molecule type" value="Genomic_DNA"/>
</dbReference>
<feature type="compositionally biased region" description="Low complexity" evidence="1">
    <location>
        <begin position="72"/>
        <end position="83"/>
    </location>
</feature>
<evidence type="ECO:0000313" key="3">
    <source>
        <dbReference type="Proteomes" id="UP001489004"/>
    </source>
</evidence>
<proteinExistence type="predicted"/>
<evidence type="ECO:0008006" key="4">
    <source>
        <dbReference type="Google" id="ProtNLM"/>
    </source>
</evidence>